<dbReference type="GO" id="GO:0008168">
    <property type="term" value="F:methyltransferase activity"/>
    <property type="evidence" value="ECO:0007669"/>
    <property type="project" value="UniProtKB-KW"/>
</dbReference>
<dbReference type="SUPFAM" id="SSF53335">
    <property type="entry name" value="S-adenosyl-L-methionine-dependent methyltransferases"/>
    <property type="match status" value="1"/>
</dbReference>
<feature type="domain" description="Methyltransferase" evidence="1">
    <location>
        <begin position="39"/>
        <end position="163"/>
    </location>
</feature>
<keyword evidence="3" id="KW-1185">Reference proteome</keyword>
<dbReference type="PANTHER" id="PTHR47739">
    <property type="entry name" value="TRNA1(VAL) (ADENINE(37)-N6)-METHYLTRANSFERASE"/>
    <property type="match status" value="1"/>
</dbReference>
<protein>
    <submittedName>
        <fullName evidence="2">Methyltransferase</fullName>
    </submittedName>
</protein>
<evidence type="ECO:0000313" key="2">
    <source>
        <dbReference type="EMBL" id="MSS00707.1"/>
    </source>
</evidence>
<dbReference type="GO" id="GO:0032259">
    <property type="term" value="P:methylation"/>
    <property type="evidence" value="ECO:0007669"/>
    <property type="project" value="UniProtKB-KW"/>
</dbReference>
<dbReference type="EMBL" id="VUMM01000001">
    <property type="protein sequence ID" value="MSS00707.1"/>
    <property type="molecule type" value="Genomic_DNA"/>
</dbReference>
<dbReference type="Gene3D" id="3.40.50.150">
    <property type="entry name" value="Vaccinia Virus protein VP39"/>
    <property type="match status" value="1"/>
</dbReference>
<dbReference type="Proteomes" id="UP000470082">
    <property type="component" value="Unassembled WGS sequence"/>
</dbReference>
<dbReference type="CDD" id="cd02440">
    <property type="entry name" value="AdoMet_MTases"/>
    <property type="match status" value="1"/>
</dbReference>
<gene>
    <name evidence="2" type="ORF">FYJ50_01000</name>
</gene>
<dbReference type="InterPro" id="IPR002052">
    <property type="entry name" value="DNA_methylase_N6_adenine_CS"/>
</dbReference>
<keyword evidence="2" id="KW-0808">Transferase</keyword>
<dbReference type="PANTHER" id="PTHR47739:SF1">
    <property type="entry name" value="TRNA1(VAL) (ADENINE(37)-N6)-METHYLTRANSFERASE"/>
    <property type="match status" value="1"/>
</dbReference>
<dbReference type="Pfam" id="PF13847">
    <property type="entry name" value="Methyltransf_31"/>
    <property type="match status" value="1"/>
</dbReference>
<reference evidence="2 3" key="1">
    <citation type="submission" date="2019-08" db="EMBL/GenBank/DDBJ databases">
        <title>In-depth cultivation of the pig gut microbiome towards novel bacterial diversity and tailored functional studies.</title>
        <authorList>
            <person name="Wylensek D."/>
            <person name="Hitch T.C.A."/>
            <person name="Clavel T."/>
        </authorList>
    </citation>
    <scope>NUCLEOTIDE SEQUENCE [LARGE SCALE GENOMIC DNA]</scope>
    <source>
        <strain evidence="2 3">LKV-178-WT-2G</strain>
    </source>
</reference>
<keyword evidence="2" id="KW-0489">Methyltransferase</keyword>
<dbReference type="AlphaFoldDB" id="A0A7X2T2T3"/>
<dbReference type="RefSeq" id="WP_154459175.1">
    <property type="nucleotide sequence ID" value="NZ_JAXEST010000030.1"/>
</dbReference>
<accession>A0A7X2T2T3</accession>
<dbReference type="InterPro" id="IPR029063">
    <property type="entry name" value="SAM-dependent_MTases_sf"/>
</dbReference>
<dbReference type="InterPro" id="IPR050210">
    <property type="entry name" value="tRNA_Adenine-N(6)_MTase"/>
</dbReference>
<dbReference type="GO" id="GO:0003676">
    <property type="term" value="F:nucleic acid binding"/>
    <property type="evidence" value="ECO:0007669"/>
    <property type="project" value="InterPro"/>
</dbReference>
<evidence type="ECO:0000313" key="3">
    <source>
        <dbReference type="Proteomes" id="UP000470082"/>
    </source>
</evidence>
<comment type="caution">
    <text evidence="2">The sequence shown here is derived from an EMBL/GenBank/DDBJ whole genome shotgun (WGS) entry which is preliminary data.</text>
</comment>
<evidence type="ECO:0000259" key="1">
    <source>
        <dbReference type="Pfam" id="PF13847"/>
    </source>
</evidence>
<organism evidence="2 3">
    <name type="scientific">Floccifex porci</name>
    <dbReference type="NCBI Taxonomy" id="2606629"/>
    <lineage>
        <taxon>Bacteria</taxon>
        <taxon>Bacillati</taxon>
        <taxon>Bacillota</taxon>
        <taxon>Erysipelotrichia</taxon>
        <taxon>Erysipelotrichales</taxon>
        <taxon>Erysipelotrichaceae</taxon>
        <taxon>Floccifex</taxon>
    </lineage>
</organism>
<proteinExistence type="predicted"/>
<name>A0A7X2T2T3_9FIRM</name>
<sequence>MNDLSLDYFIDENLKLYQKKDCFHFNTDTKFLAQFVHLHSNETILDIGTNNGALLLYMDQFNVQKLIGVEILKEAFEVCKLNEQFIKHPCEFYNEDIRLFEHEKVDVILCNPPYFPVSKTNPNVILDNRQLGRIEINLTFKECVESVNRLLKDNGRFYFVHRCTFLNEILEVLSLYHFHIKTMQIAYDKKSMQAKSFCMEVIRDSKCQCTILPVKWI</sequence>
<dbReference type="PROSITE" id="PS00092">
    <property type="entry name" value="N6_MTASE"/>
    <property type="match status" value="1"/>
</dbReference>
<dbReference type="InterPro" id="IPR025714">
    <property type="entry name" value="Methyltranfer_dom"/>
</dbReference>